<dbReference type="GO" id="GO:0007015">
    <property type="term" value="P:actin filament organization"/>
    <property type="evidence" value="ECO:0007669"/>
    <property type="project" value="TreeGrafter"/>
</dbReference>
<evidence type="ECO:0000256" key="4">
    <source>
        <dbReference type="ARBA" id="ARBA00023175"/>
    </source>
</evidence>
<dbReference type="PANTHER" id="PTHR13140">
    <property type="entry name" value="MYOSIN"/>
    <property type="match status" value="1"/>
</dbReference>
<keyword evidence="5 6" id="KW-0009">Actin-binding</keyword>
<evidence type="ECO:0000259" key="8">
    <source>
        <dbReference type="PROSITE" id="PS51456"/>
    </source>
</evidence>
<evidence type="ECO:0000256" key="5">
    <source>
        <dbReference type="ARBA" id="ARBA00023203"/>
    </source>
</evidence>
<name>A0A8C4WSC7_EPTBU</name>
<dbReference type="Proteomes" id="UP000694388">
    <property type="component" value="Unplaced"/>
</dbReference>
<evidence type="ECO:0000256" key="2">
    <source>
        <dbReference type="ARBA" id="ARBA00022840"/>
    </source>
</evidence>
<dbReference type="InterPro" id="IPR027417">
    <property type="entry name" value="P-loop_NTPase"/>
</dbReference>
<reference evidence="9" key="2">
    <citation type="submission" date="2025-09" db="UniProtKB">
        <authorList>
            <consortium name="Ensembl"/>
        </authorList>
    </citation>
    <scope>IDENTIFICATION</scope>
</reference>
<feature type="domain" description="Myosin motor" evidence="8">
    <location>
        <begin position="1"/>
        <end position="134"/>
    </location>
</feature>
<dbReference type="PANTHER" id="PTHR13140:SF709">
    <property type="entry name" value="UNCONVENTIONAL MYOSIN-XV"/>
    <property type="match status" value="1"/>
</dbReference>
<keyword evidence="1" id="KW-0547">Nucleotide-binding</keyword>
<feature type="region of interest" description="Disordered" evidence="7">
    <location>
        <begin position="156"/>
        <end position="178"/>
    </location>
</feature>
<dbReference type="GO" id="GO:0000146">
    <property type="term" value="F:microfilament motor activity"/>
    <property type="evidence" value="ECO:0007669"/>
    <property type="project" value="TreeGrafter"/>
</dbReference>
<dbReference type="SUPFAM" id="SSF52540">
    <property type="entry name" value="P-loop containing nucleoside triphosphate hydrolases"/>
    <property type="match status" value="1"/>
</dbReference>
<evidence type="ECO:0000256" key="7">
    <source>
        <dbReference type="SAM" id="MobiDB-lite"/>
    </source>
</evidence>
<dbReference type="Gene3D" id="6.20.240.20">
    <property type="match status" value="1"/>
</dbReference>
<evidence type="ECO:0000313" key="10">
    <source>
        <dbReference type="Proteomes" id="UP000694388"/>
    </source>
</evidence>
<dbReference type="InterPro" id="IPR001609">
    <property type="entry name" value="Myosin_head_motor_dom-like"/>
</dbReference>
<dbReference type="Ensembl" id="ENSEBUT00000009913.1">
    <property type="protein sequence ID" value="ENSEBUP00000009390.1"/>
    <property type="gene ID" value="ENSEBUG00000006053.1"/>
</dbReference>
<accession>A0A8C4WSC7</accession>
<dbReference type="Gene3D" id="3.40.850.10">
    <property type="entry name" value="Kinesin motor domain"/>
    <property type="match status" value="1"/>
</dbReference>
<dbReference type="GO" id="GO:0016459">
    <property type="term" value="C:myosin complex"/>
    <property type="evidence" value="ECO:0007669"/>
    <property type="project" value="UniProtKB-KW"/>
</dbReference>
<dbReference type="GO" id="GO:0005737">
    <property type="term" value="C:cytoplasm"/>
    <property type="evidence" value="ECO:0007669"/>
    <property type="project" value="TreeGrafter"/>
</dbReference>
<comment type="similarity">
    <text evidence="6">Belongs to the TRAFAC class myosin-kinesin ATPase superfamily. Myosin family.</text>
</comment>
<evidence type="ECO:0000256" key="1">
    <source>
        <dbReference type="ARBA" id="ARBA00022741"/>
    </source>
</evidence>
<dbReference type="GO" id="GO:0016020">
    <property type="term" value="C:membrane"/>
    <property type="evidence" value="ECO:0007669"/>
    <property type="project" value="TreeGrafter"/>
</dbReference>
<keyword evidence="3 6" id="KW-0518">Myosin</keyword>
<dbReference type="PROSITE" id="PS51456">
    <property type="entry name" value="MYOSIN_MOTOR"/>
    <property type="match status" value="1"/>
</dbReference>
<organism evidence="9 10">
    <name type="scientific">Eptatretus burgeri</name>
    <name type="common">Inshore hagfish</name>
    <dbReference type="NCBI Taxonomy" id="7764"/>
    <lineage>
        <taxon>Eukaryota</taxon>
        <taxon>Metazoa</taxon>
        <taxon>Chordata</taxon>
        <taxon>Craniata</taxon>
        <taxon>Vertebrata</taxon>
        <taxon>Cyclostomata</taxon>
        <taxon>Myxini</taxon>
        <taxon>Myxiniformes</taxon>
        <taxon>Myxinidae</taxon>
        <taxon>Eptatretinae</taxon>
        <taxon>Eptatretus</taxon>
    </lineage>
</organism>
<evidence type="ECO:0000256" key="6">
    <source>
        <dbReference type="PROSITE-ProRule" id="PRU00782"/>
    </source>
</evidence>
<dbReference type="InterPro" id="IPR036961">
    <property type="entry name" value="Kinesin_motor_dom_sf"/>
</dbReference>
<protein>
    <recommendedName>
        <fullName evidence="8">Myosin motor domain-containing protein</fullName>
    </recommendedName>
</protein>
<feature type="region of interest" description="Actin-binding" evidence="6">
    <location>
        <begin position="13"/>
        <end position="35"/>
    </location>
</feature>
<comment type="caution">
    <text evidence="6">Lacks conserved residue(s) required for the propagation of feature annotation.</text>
</comment>
<dbReference type="GO" id="GO:0005524">
    <property type="term" value="F:ATP binding"/>
    <property type="evidence" value="ECO:0007669"/>
    <property type="project" value="UniProtKB-KW"/>
</dbReference>
<dbReference type="Pfam" id="PF00063">
    <property type="entry name" value="Myosin_head"/>
    <property type="match status" value="1"/>
</dbReference>
<dbReference type="GO" id="GO:0051015">
    <property type="term" value="F:actin filament binding"/>
    <property type="evidence" value="ECO:0007669"/>
    <property type="project" value="TreeGrafter"/>
</dbReference>
<keyword evidence="10" id="KW-1185">Reference proteome</keyword>
<keyword evidence="2" id="KW-0067">ATP-binding</keyword>
<proteinExistence type="inferred from homology"/>
<dbReference type="Gene3D" id="1.20.58.530">
    <property type="match status" value="1"/>
</dbReference>
<dbReference type="AlphaFoldDB" id="A0A8C4WSC7"/>
<evidence type="ECO:0000313" key="9">
    <source>
        <dbReference type="Ensembl" id="ENSEBUP00000009390.1"/>
    </source>
</evidence>
<reference evidence="9" key="1">
    <citation type="submission" date="2025-08" db="UniProtKB">
        <authorList>
            <consortium name="Ensembl"/>
        </authorList>
    </citation>
    <scope>IDENTIFICATION</scope>
</reference>
<evidence type="ECO:0000256" key="3">
    <source>
        <dbReference type="ARBA" id="ARBA00023123"/>
    </source>
</evidence>
<sequence>MVQTRVSSFQESLVQLTNSMAECELIFIHCIKPNLTKSPRLFDEEVIRNQLRYLGLLGTICVSKDNFPVRIPFDKFINRHALLAGPHEVLRGRVEISKAILTSLGPEHTSSFRIGHTKVFLREKLSEQLEEGTCREGLGCCNHSTAPPRLLEPSKIPSVPSEGDYHPGLHTWTPDSQPLLQLTQTFQDRSDPT</sequence>
<keyword evidence="4" id="KW-0505">Motor protein</keyword>
<dbReference type="GeneTree" id="ENSGT00940000155335"/>